<sequence>MAACSTTLGRALARAKPTTLTPFLYQTATLQQCRPAARVLGRRSLASRAPHDDHVPFADGEALPPSVDAAEAARRTTITGPERAAFETLYKAASADGHPHADTPFQPEIDRAADEYDEDDAHEKPSASLDSLFDAVLSGLPPPGQRPAQHKKKRPVENLATLAEKILRPELEEARKRSRKDATAEAARIRAIRQAEKTRVAQLLESAQTDRELWETLDREVFDLIRKLDLDGLKQNNQQQDATTTTGTSSFSTPPTSTAHHASQGPANSDPRILFPNYPYHLTVAANLLRTNFPSSALPLNILSTIKSLGRSSYALGATTLLYRLLIRTAWVQYASYDYIDELLRDMDNGGIETDPETLKLLDDILTEYQDAMAGRLGTNIRSVWSMDQFAEGIKKIRAWRETVAIRLGTSAHHQGPVRRKTGYGDARPVHSHLR</sequence>
<gene>
    <name evidence="3" type="ORF">BDV95DRAFT_602732</name>
</gene>
<evidence type="ECO:0000313" key="3">
    <source>
        <dbReference type="EMBL" id="KAF2876773.1"/>
    </source>
</evidence>
<protein>
    <recommendedName>
        <fullName evidence="2">Mtf2-like C-terminal domain-containing protein</fullName>
    </recommendedName>
</protein>
<accession>A0A7C8IHW6</accession>
<dbReference type="PANTHER" id="PTHR39468">
    <property type="entry name" value="CHROMOSOME 7, WHOLE GENOME SHOTGUN SEQUENCE"/>
    <property type="match status" value="1"/>
</dbReference>
<proteinExistence type="predicted"/>
<dbReference type="InterPro" id="IPR043837">
    <property type="entry name" value="Mtf2-like_C"/>
</dbReference>
<dbReference type="EMBL" id="JAADJZ010000003">
    <property type="protein sequence ID" value="KAF2876773.1"/>
    <property type="molecule type" value="Genomic_DNA"/>
</dbReference>
<dbReference type="OrthoDB" id="2444174at2759"/>
<feature type="compositionally biased region" description="Low complexity" evidence="1">
    <location>
        <begin position="243"/>
        <end position="258"/>
    </location>
</feature>
<dbReference type="Pfam" id="PF19189">
    <property type="entry name" value="Mtf2"/>
    <property type="match status" value="1"/>
</dbReference>
<evidence type="ECO:0000259" key="2">
    <source>
        <dbReference type="Pfam" id="PF19189"/>
    </source>
</evidence>
<comment type="caution">
    <text evidence="3">The sequence shown here is derived from an EMBL/GenBank/DDBJ whole genome shotgun (WGS) entry which is preliminary data.</text>
</comment>
<name>A0A7C8IHW6_9PLEO</name>
<dbReference type="Proteomes" id="UP000481861">
    <property type="component" value="Unassembled WGS sequence"/>
</dbReference>
<dbReference type="PANTHER" id="PTHR39468:SF1">
    <property type="entry name" value="MTF2-LIKE C-TERMINAL DOMAIN-CONTAINING PROTEIN"/>
    <property type="match status" value="1"/>
</dbReference>
<dbReference type="InterPro" id="IPR040009">
    <property type="entry name" value="Mtf2/C5D6.12-like"/>
</dbReference>
<evidence type="ECO:0000256" key="1">
    <source>
        <dbReference type="SAM" id="MobiDB-lite"/>
    </source>
</evidence>
<dbReference type="AlphaFoldDB" id="A0A7C8IHW6"/>
<feature type="domain" description="Mtf2-like C-terminal" evidence="2">
    <location>
        <begin position="193"/>
        <end position="390"/>
    </location>
</feature>
<reference evidence="3 4" key="1">
    <citation type="submission" date="2020-01" db="EMBL/GenBank/DDBJ databases">
        <authorList>
            <consortium name="DOE Joint Genome Institute"/>
            <person name="Haridas S."/>
            <person name="Albert R."/>
            <person name="Binder M."/>
            <person name="Bloem J."/>
            <person name="Labutti K."/>
            <person name="Salamov A."/>
            <person name="Andreopoulos B."/>
            <person name="Baker S.E."/>
            <person name="Barry K."/>
            <person name="Bills G."/>
            <person name="Bluhm B.H."/>
            <person name="Cannon C."/>
            <person name="Castanera R."/>
            <person name="Culley D.E."/>
            <person name="Daum C."/>
            <person name="Ezra D."/>
            <person name="Gonzalez J.B."/>
            <person name="Henrissat B."/>
            <person name="Kuo A."/>
            <person name="Liang C."/>
            <person name="Lipzen A."/>
            <person name="Lutzoni F."/>
            <person name="Magnuson J."/>
            <person name="Mondo S."/>
            <person name="Nolan M."/>
            <person name="Ohm R."/>
            <person name="Pangilinan J."/>
            <person name="Park H.-J.H."/>
            <person name="Ramirez L."/>
            <person name="Alfaro M."/>
            <person name="Sun H."/>
            <person name="Tritt A."/>
            <person name="Yoshinaga Y."/>
            <person name="Zwiers L.-H.L."/>
            <person name="Turgeon B.G."/>
            <person name="Goodwin S.B."/>
            <person name="Spatafora J.W."/>
            <person name="Crous P.W."/>
            <person name="Grigoriev I.V."/>
        </authorList>
    </citation>
    <scope>NUCLEOTIDE SEQUENCE [LARGE SCALE GENOMIC DNA]</scope>
    <source>
        <strain evidence="3 4">CBS 611.86</strain>
    </source>
</reference>
<organism evidence="3 4">
    <name type="scientific">Massariosphaeria phaeospora</name>
    <dbReference type="NCBI Taxonomy" id="100035"/>
    <lineage>
        <taxon>Eukaryota</taxon>
        <taxon>Fungi</taxon>
        <taxon>Dikarya</taxon>
        <taxon>Ascomycota</taxon>
        <taxon>Pezizomycotina</taxon>
        <taxon>Dothideomycetes</taxon>
        <taxon>Pleosporomycetidae</taxon>
        <taxon>Pleosporales</taxon>
        <taxon>Pleosporales incertae sedis</taxon>
        <taxon>Massariosphaeria</taxon>
    </lineage>
</organism>
<evidence type="ECO:0000313" key="4">
    <source>
        <dbReference type="Proteomes" id="UP000481861"/>
    </source>
</evidence>
<feature type="region of interest" description="Disordered" evidence="1">
    <location>
        <begin position="236"/>
        <end position="270"/>
    </location>
</feature>
<dbReference type="GO" id="GO:0005739">
    <property type="term" value="C:mitochondrion"/>
    <property type="evidence" value="ECO:0007669"/>
    <property type="project" value="InterPro"/>
</dbReference>
<keyword evidence="4" id="KW-1185">Reference proteome</keyword>
<feature type="region of interest" description="Disordered" evidence="1">
    <location>
        <begin position="412"/>
        <end position="435"/>
    </location>
</feature>